<organism evidence="3 6">
    <name type="scientific">Rotaria magnacalcarata</name>
    <dbReference type="NCBI Taxonomy" id="392030"/>
    <lineage>
        <taxon>Eukaryota</taxon>
        <taxon>Metazoa</taxon>
        <taxon>Spiralia</taxon>
        <taxon>Gnathifera</taxon>
        <taxon>Rotifera</taxon>
        <taxon>Eurotatoria</taxon>
        <taxon>Bdelloidea</taxon>
        <taxon>Philodinida</taxon>
        <taxon>Philodinidae</taxon>
        <taxon>Rotaria</taxon>
    </lineage>
</organism>
<sequence length="55" mass="6195">MSSSLTYQRKQAFIIGINDYVSSPLACCINDAEILKNTLESIEFTVKMQINPNLK</sequence>
<evidence type="ECO:0000313" key="4">
    <source>
        <dbReference type="EMBL" id="CAF5081057.1"/>
    </source>
</evidence>
<feature type="domain" description="Peptidase C14 caspase" evidence="1">
    <location>
        <begin position="9"/>
        <end position="53"/>
    </location>
</feature>
<evidence type="ECO:0000313" key="2">
    <source>
        <dbReference type="EMBL" id="CAF4155615.1"/>
    </source>
</evidence>
<evidence type="ECO:0000259" key="1">
    <source>
        <dbReference type="Pfam" id="PF00656"/>
    </source>
</evidence>
<evidence type="ECO:0000313" key="5">
    <source>
        <dbReference type="EMBL" id="CAF5224600.1"/>
    </source>
</evidence>
<dbReference type="InterPro" id="IPR011600">
    <property type="entry name" value="Pept_C14_caspase"/>
</dbReference>
<dbReference type="Proteomes" id="UP000681967">
    <property type="component" value="Unassembled WGS sequence"/>
</dbReference>
<dbReference type="SUPFAM" id="SSF52129">
    <property type="entry name" value="Caspase-like"/>
    <property type="match status" value="1"/>
</dbReference>
<dbReference type="GO" id="GO:0004197">
    <property type="term" value="F:cysteine-type endopeptidase activity"/>
    <property type="evidence" value="ECO:0007669"/>
    <property type="project" value="InterPro"/>
</dbReference>
<dbReference type="AlphaFoldDB" id="A0A8S2T2E7"/>
<dbReference type="Pfam" id="PF00656">
    <property type="entry name" value="Peptidase_C14"/>
    <property type="match status" value="1"/>
</dbReference>
<dbReference type="GO" id="GO:0006508">
    <property type="term" value="P:proteolysis"/>
    <property type="evidence" value="ECO:0007669"/>
    <property type="project" value="InterPro"/>
</dbReference>
<evidence type="ECO:0000313" key="3">
    <source>
        <dbReference type="EMBL" id="CAF4258020.1"/>
    </source>
</evidence>
<dbReference type="EMBL" id="CAJOBH010233588">
    <property type="protein sequence ID" value="CAF5081057.1"/>
    <property type="molecule type" value="Genomic_DNA"/>
</dbReference>
<accession>A0A8S2T2E7</accession>
<feature type="non-terminal residue" evidence="3">
    <location>
        <position position="55"/>
    </location>
</feature>
<dbReference type="InterPro" id="IPR029030">
    <property type="entry name" value="Caspase-like_dom_sf"/>
</dbReference>
<dbReference type="EMBL" id="CAJOBH010010212">
    <property type="protein sequence ID" value="CAF4155615.1"/>
    <property type="molecule type" value="Genomic_DNA"/>
</dbReference>
<name>A0A8S2T2E7_9BILA</name>
<dbReference type="Proteomes" id="UP000676336">
    <property type="component" value="Unassembled WGS sequence"/>
</dbReference>
<gene>
    <name evidence="2" type="ORF">BYL167_LOCUS21763</name>
    <name evidence="4" type="ORF">BYL167_LOCUS61927</name>
    <name evidence="3" type="ORF">SMN809_LOCUS24288</name>
    <name evidence="5" type="ORF">SMN809_LOCUS83883</name>
</gene>
<dbReference type="EMBL" id="CAJOBI010028225">
    <property type="protein sequence ID" value="CAF4258020.1"/>
    <property type="molecule type" value="Genomic_DNA"/>
</dbReference>
<proteinExistence type="predicted"/>
<dbReference type="EMBL" id="CAJOBI010357404">
    <property type="protein sequence ID" value="CAF5224600.1"/>
    <property type="molecule type" value="Genomic_DNA"/>
</dbReference>
<reference evidence="3" key="1">
    <citation type="submission" date="2021-02" db="EMBL/GenBank/DDBJ databases">
        <authorList>
            <person name="Nowell W R."/>
        </authorList>
    </citation>
    <scope>NUCLEOTIDE SEQUENCE</scope>
</reference>
<protein>
    <recommendedName>
        <fullName evidence="1">Peptidase C14 caspase domain-containing protein</fullName>
    </recommendedName>
</protein>
<dbReference type="Gene3D" id="3.40.50.1460">
    <property type="match status" value="1"/>
</dbReference>
<evidence type="ECO:0000313" key="6">
    <source>
        <dbReference type="Proteomes" id="UP000676336"/>
    </source>
</evidence>
<comment type="caution">
    <text evidence="3">The sequence shown here is derived from an EMBL/GenBank/DDBJ whole genome shotgun (WGS) entry which is preliminary data.</text>
</comment>